<dbReference type="OrthoDB" id="372896at2759"/>
<evidence type="ECO:0000313" key="2">
    <source>
        <dbReference type="Proteomes" id="UP000219813"/>
    </source>
</evidence>
<protein>
    <submittedName>
        <fullName evidence="1">Uncharacterized protein</fullName>
    </submittedName>
</protein>
<dbReference type="RefSeq" id="XP_028861772.1">
    <property type="nucleotide sequence ID" value="XM_029005154.1"/>
</dbReference>
<organism evidence="1 2">
    <name type="scientific">Plasmodium malariae</name>
    <dbReference type="NCBI Taxonomy" id="5858"/>
    <lineage>
        <taxon>Eukaryota</taxon>
        <taxon>Sar</taxon>
        <taxon>Alveolata</taxon>
        <taxon>Apicomplexa</taxon>
        <taxon>Aconoidasida</taxon>
        <taxon>Haemosporida</taxon>
        <taxon>Plasmodiidae</taxon>
        <taxon>Plasmodium</taxon>
        <taxon>Plasmodium (Plasmodium)</taxon>
    </lineage>
</organism>
<name>A0A1D3PCZ9_PLAMA</name>
<dbReference type="EMBL" id="LT594630">
    <property type="protein sequence ID" value="SCN12875.1"/>
    <property type="molecule type" value="Genomic_DNA"/>
</dbReference>
<evidence type="ECO:0000313" key="1">
    <source>
        <dbReference type="EMBL" id="SCN12875.1"/>
    </source>
</evidence>
<dbReference type="Proteomes" id="UP000219813">
    <property type="component" value="Chromosome 9"/>
</dbReference>
<dbReference type="KEGG" id="pmal:PMUG01_09045000"/>
<gene>
    <name evidence="1" type="primary">PmUG01_09045000</name>
    <name evidence="1" type="ORF">PMUG01_09045000</name>
</gene>
<reference evidence="1 2" key="1">
    <citation type="submission" date="2016-06" db="EMBL/GenBank/DDBJ databases">
        <authorList>
            <consortium name="Pathogen Informatics"/>
        </authorList>
    </citation>
    <scope>NUCLEOTIDE SEQUENCE [LARGE SCALE GENOMIC DNA]</scope>
</reference>
<dbReference type="GeneID" id="39868978"/>
<sequence>MHECMFVLMYMYIHMCKIYREYIKSKLVKIDKIEETAKKMCVASNNKLMFLNTKKEVKKK</sequence>
<dbReference type="AlphaFoldDB" id="A0A1D3PCZ9"/>
<accession>A0A1D3PCZ9</accession>
<proteinExistence type="predicted"/>
<dbReference type="VEuPathDB" id="PlasmoDB:PmUG01_09045000"/>
<keyword evidence="2" id="KW-1185">Reference proteome</keyword>